<dbReference type="EMBL" id="AMPZ03000002">
    <property type="protein sequence ID" value="KAH9589801.1"/>
    <property type="molecule type" value="Genomic_DNA"/>
</dbReference>
<dbReference type="RefSeq" id="XP_051070341.1">
    <property type="nucleotide sequence ID" value="XM_051210357.1"/>
</dbReference>
<gene>
    <name evidence="2" type="ORF">MS3_00002735</name>
</gene>
<reference evidence="2" key="2">
    <citation type="journal article" date="2019" name="Gigascience">
        <title>High-quality Schistosoma haematobium genome achieved by single-molecule and long-range sequencing.</title>
        <authorList>
            <person name="Stroehlein A.J."/>
            <person name="Korhonen P.K."/>
            <person name="Chong T.M."/>
            <person name="Lim Y.L."/>
            <person name="Chan K.G."/>
            <person name="Webster B."/>
            <person name="Rollinson D."/>
            <person name="Brindley P.J."/>
            <person name="Gasser R.B."/>
            <person name="Young N.D."/>
        </authorList>
    </citation>
    <scope>NUCLEOTIDE SEQUENCE</scope>
</reference>
<proteinExistence type="predicted"/>
<evidence type="ECO:0000313" key="3">
    <source>
        <dbReference type="Proteomes" id="UP000471633"/>
    </source>
</evidence>
<keyword evidence="1" id="KW-1133">Transmembrane helix</keyword>
<accession>A0A922LMF5</accession>
<keyword evidence="1" id="KW-0812">Transmembrane</keyword>
<comment type="caution">
    <text evidence="2">The sequence shown here is derived from an EMBL/GenBank/DDBJ whole genome shotgun (WGS) entry which is preliminary data.</text>
</comment>
<reference evidence="2" key="4">
    <citation type="journal article" date="2022" name="PLoS Pathog.">
        <title>Chromosome-level genome of Schistosoma haematobium underpins genome-wide explorations of molecular variation.</title>
        <authorList>
            <person name="Stroehlein A.J."/>
            <person name="Korhonen P.K."/>
            <person name="Lee V.V."/>
            <person name="Ralph S.A."/>
            <person name="Mentink-Kane M."/>
            <person name="You H."/>
            <person name="McManus D.P."/>
            <person name="Tchuente L.T."/>
            <person name="Stothard J.R."/>
            <person name="Kaur P."/>
            <person name="Dudchenko O."/>
            <person name="Aiden E.L."/>
            <person name="Yang B."/>
            <person name="Yang H."/>
            <person name="Emery A.M."/>
            <person name="Webster B.L."/>
            <person name="Brindley P.J."/>
            <person name="Rollinson D."/>
            <person name="Chang B.C.H."/>
            <person name="Gasser R.B."/>
            <person name="Young N.D."/>
        </authorList>
    </citation>
    <scope>NUCLEOTIDE SEQUENCE</scope>
</reference>
<dbReference type="CTD" id="75576998"/>
<dbReference type="AlphaFoldDB" id="A0A922LMF5"/>
<dbReference type="KEGG" id="shx:MS3_00002735"/>
<protein>
    <submittedName>
        <fullName evidence="2">Uncharacterized protein</fullName>
    </submittedName>
</protein>
<reference evidence="2" key="1">
    <citation type="journal article" date="2012" name="Nat. Genet.">
        <title>Whole-genome sequence of Schistosoma haematobium.</title>
        <authorList>
            <person name="Young N.D."/>
            <person name="Jex A.R."/>
            <person name="Li B."/>
            <person name="Liu S."/>
            <person name="Yang L."/>
            <person name="Xiong Z."/>
            <person name="Li Y."/>
            <person name="Cantacessi C."/>
            <person name="Hall R.S."/>
            <person name="Xu X."/>
            <person name="Chen F."/>
            <person name="Wu X."/>
            <person name="Zerlotini A."/>
            <person name="Oliveira G."/>
            <person name="Hofmann A."/>
            <person name="Zhang G."/>
            <person name="Fang X."/>
            <person name="Kang Y."/>
            <person name="Campbell B.E."/>
            <person name="Loukas A."/>
            <person name="Ranganathan S."/>
            <person name="Rollinson D."/>
            <person name="Rinaldi G."/>
            <person name="Brindley P.J."/>
            <person name="Yang H."/>
            <person name="Wang J."/>
            <person name="Wang J."/>
            <person name="Gasser R.B."/>
        </authorList>
    </citation>
    <scope>NUCLEOTIDE SEQUENCE</scope>
</reference>
<organism evidence="2 3">
    <name type="scientific">Schistosoma haematobium</name>
    <name type="common">Blood fluke</name>
    <dbReference type="NCBI Taxonomy" id="6185"/>
    <lineage>
        <taxon>Eukaryota</taxon>
        <taxon>Metazoa</taxon>
        <taxon>Spiralia</taxon>
        <taxon>Lophotrochozoa</taxon>
        <taxon>Platyhelminthes</taxon>
        <taxon>Trematoda</taxon>
        <taxon>Digenea</taxon>
        <taxon>Strigeidida</taxon>
        <taxon>Schistosomatoidea</taxon>
        <taxon>Schistosomatidae</taxon>
        <taxon>Schistosoma</taxon>
    </lineage>
</organism>
<sequence length="112" mass="13429">MLAQLQLTHEFNYWNILLVDCISTVFYTLLSLLTEEFQSYNRNLSTKETFNCQTKKKSNHKNSVKTVTKVKTSVKKQIQYIYHYSNKNKLFPYISHDILLYPFHHKYNDNSI</sequence>
<dbReference type="Proteomes" id="UP000471633">
    <property type="component" value="Unassembled WGS sequence"/>
</dbReference>
<dbReference type="GeneID" id="75576998"/>
<keyword evidence="3" id="KW-1185">Reference proteome</keyword>
<evidence type="ECO:0000313" key="2">
    <source>
        <dbReference type="EMBL" id="KAH9589801.1"/>
    </source>
</evidence>
<keyword evidence="1" id="KW-0472">Membrane</keyword>
<name>A0A922LMF5_SCHHA</name>
<reference evidence="2" key="3">
    <citation type="submission" date="2021-06" db="EMBL/GenBank/DDBJ databases">
        <title>Chromosome-level genome assembly for S. haematobium.</title>
        <authorList>
            <person name="Stroehlein A.J."/>
        </authorList>
    </citation>
    <scope>NUCLEOTIDE SEQUENCE</scope>
</reference>
<evidence type="ECO:0000256" key="1">
    <source>
        <dbReference type="SAM" id="Phobius"/>
    </source>
</evidence>
<feature type="transmembrane region" description="Helical" evidence="1">
    <location>
        <begin position="12"/>
        <end position="33"/>
    </location>
</feature>